<accession>A0A5B7I2S7</accession>
<feature type="compositionally biased region" description="Polar residues" evidence="1">
    <location>
        <begin position="49"/>
        <end position="62"/>
    </location>
</feature>
<dbReference type="AlphaFoldDB" id="A0A5B7I2S7"/>
<comment type="caution">
    <text evidence="2">The sequence shown here is derived from an EMBL/GenBank/DDBJ whole genome shotgun (WGS) entry which is preliminary data.</text>
</comment>
<sequence>MRQEGTGGRGGREGEGDPACSCLFQSPLRNTRPGHDNTAHHQIFPHNIGQPNTAGRRSSGTKTQHEPFLCSGSH</sequence>
<name>A0A5B7I2S7_PORTR</name>
<dbReference type="Proteomes" id="UP000324222">
    <property type="component" value="Unassembled WGS sequence"/>
</dbReference>
<evidence type="ECO:0000256" key="1">
    <source>
        <dbReference type="SAM" id="MobiDB-lite"/>
    </source>
</evidence>
<evidence type="ECO:0000313" key="2">
    <source>
        <dbReference type="EMBL" id="MPC78032.1"/>
    </source>
</evidence>
<organism evidence="2 3">
    <name type="scientific">Portunus trituberculatus</name>
    <name type="common">Swimming crab</name>
    <name type="synonym">Neptunus trituberculatus</name>
    <dbReference type="NCBI Taxonomy" id="210409"/>
    <lineage>
        <taxon>Eukaryota</taxon>
        <taxon>Metazoa</taxon>
        <taxon>Ecdysozoa</taxon>
        <taxon>Arthropoda</taxon>
        <taxon>Crustacea</taxon>
        <taxon>Multicrustacea</taxon>
        <taxon>Malacostraca</taxon>
        <taxon>Eumalacostraca</taxon>
        <taxon>Eucarida</taxon>
        <taxon>Decapoda</taxon>
        <taxon>Pleocyemata</taxon>
        <taxon>Brachyura</taxon>
        <taxon>Eubrachyura</taxon>
        <taxon>Portunoidea</taxon>
        <taxon>Portunidae</taxon>
        <taxon>Portuninae</taxon>
        <taxon>Portunus</taxon>
    </lineage>
</organism>
<gene>
    <name evidence="2" type="ORF">E2C01_072505</name>
</gene>
<dbReference type="EMBL" id="VSRR010047402">
    <property type="protein sequence ID" value="MPC78032.1"/>
    <property type="molecule type" value="Genomic_DNA"/>
</dbReference>
<feature type="region of interest" description="Disordered" evidence="1">
    <location>
        <begin position="1"/>
        <end position="74"/>
    </location>
</feature>
<protein>
    <submittedName>
        <fullName evidence="2">Uncharacterized protein</fullName>
    </submittedName>
</protein>
<keyword evidence="3" id="KW-1185">Reference proteome</keyword>
<proteinExistence type="predicted"/>
<evidence type="ECO:0000313" key="3">
    <source>
        <dbReference type="Proteomes" id="UP000324222"/>
    </source>
</evidence>
<reference evidence="2 3" key="1">
    <citation type="submission" date="2019-05" db="EMBL/GenBank/DDBJ databases">
        <title>Another draft genome of Portunus trituberculatus and its Hox gene families provides insights of decapod evolution.</title>
        <authorList>
            <person name="Jeong J.-H."/>
            <person name="Song I."/>
            <person name="Kim S."/>
            <person name="Choi T."/>
            <person name="Kim D."/>
            <person name="Ryu S."/>
            <person name="Kim W."/>
        </authorList>
    </citation>
    <scope>NUCLEOTIDE SEQUENCE [LARGE SCALE GENOMIC DNA]</scope>
    <source>
        <tissue evidence="2">Muscle</tissue>
    </source>
</reference>